<comment type="caution">
    <text evidence="1">The sequence shown here is derived from an EMBL/GenBank/DDBJ whole genome shotgun (WGS) entry which is preliminary data.</text>
</comment>
<dbReference type="AlphaFoldDB" id="A0A9W9DHN2"/>
<accession>A0A9W9DHN2</accession>
<name>A0A9W9DHN2_9AGAR</name>
<dbReference type="EMBL" id="JANVFS010000034">
    <property type="protein sequence ID" value="KAJ4469700.1"/>
    <property type="molecule type" value="Genomic_DNA"/>
</dbReference>
<sequence>MESVEDGMHRHRAMKMLETLQSLIETETINQRNLEDEEILSTVRDSENKEKKLASLVDQASQDMQVLIGDSQFPAAEVVKKDLILDVAIQVEITRALEMRSVVSRQLLDPDIVDLNWLAEVAKITLGDSTTIDDKQRILQRLQTASAITLSNALEWLADVM</sequence>
<reference evidence="1" key="1">
    <citation type="submission" date="2022-08" db="EMBL/GenBank/DDBJ databases">
        <authorList>
            <consortium name="DOE Joint Genome Institute"/>
            <person name="Min B."/>
            <person name="Riley R."/>
            <person name="Sierra-Patev S."/>
            <person name="Naranjo-Ortiz M."/>
            <person name="Looney B."/>
            <person name="Konkel Z."/>
            <person name="Slot J.C."/>
            <person name="Sakamoto Y."/>
            <person name="Steenwyk J.L."/>
            <person name="Rokas A."/>
            <person name="Carro J."/>
            <person name="Camarero S."/>
            <person name="Ferreira P."/>
            <person name="Molpeceres G."/>
            <person name="Ruiz-Duenas F.J."/>
            <person name="Serrano A."/>
            <person name="Henrissat B."/>
            <person name="Drula E."/>
            <person name="Hughes K.W."/>
            <person name="Mata J.L."/>
            <person name="Ishikawa N.K."/>
            <person name="Vargas-Isla R."/>
            <person name="Ushijima S."/>
            <person name="Smith C.A."/>
            <person name="Ahrendt S."/>
            <person name="Andreopoulos W."/>
            <person name="He G."/>
            <person name="Labutti K."/>
            <person name="Lipzen A."/>
            <person name="Ng V."/>
            <person name="Sandor L."/>
            <person name="Barry K."/>
            <person name="Martinez A.T."/>
            <person name="Xiao Y."/>
            <person name="Gibbons J.G."/>
            <person name="Terashima K."/>
            <person name="Hibbett D.S."/>
            <person name="Grigoriev I.V."/>
        </authorList>
    </citation>
    <scope>NUCLEOTIDE SEQUENCE</scope>
    <source>
        <strain evidence="1">Sp2 HRB7682 ss15</strain>
    </source>
</reference>
<evidence type="ECO:0000313" key="2">
    <source>
        <dbReference type="Proteomes" id="UP001150238"/>
    </source>
</evidence>
<dbReference type="Proteomes" id="UP001150238">
    <property type="component" value="Unassembled WGS sequence"/>
</dbReference>
<reference evidence="1" key="2">
    <citation type="journal article" date="2023" name="Proc. Natl. Acad. Sci. U.S.A.">
        <title>A global phylogenomic analysis of the shiitake genus Lentinula.</title>
        <authorList>
            <person name="Sierra-Patev S."/>
            <person name="Min B."/>
            <person name="Naranjo-Ortiz M."/>
            <person name="Looney B."/>
            <person name="Konkel Z."/>
            <person name="Slot J.C."/>
            <person name="Sakamoto Y."/>
            <person name="Steenwyk J.L."/>
            <person name="Rokas A."/>
            <person name="Carro J."/>
            <person name="Camarero S."/>
            <person name="Ferreira P."/>
            <person name="Molpeceres G."/>
            <person name="Ruiz-Duenas F.J."/>
            <person name="Serrano A."/>
            <person name="Henrissat B."/>
            <person name="Drula E."/>
            <person name="Hughes K.W."/>
            <person name="Mata J.L."/>
            <person name="Ishikawa N.K."/>
            <person name="Vargas-Isla R."/>
            <person name="Ushijima S."/>
            <person name="Smith C.A."/>
            <person name="Donoghue J."/>
            <person name="Ahrendt S."/>
            <person name="Andreopoulos W."/>
            <person name="He G."/>
            <person name="LaButti K."/>
            <person name="Lipzen A."/>
            <person name="Ng V."/>
            <person name="Riley R."/>
            <person name="Sandor L."/>
            <person name="Barry K."/>
            <person name="Martinez A.T."/>
            <person name="Xiao Y."/>
            <person name="Gibbons J.G."/>
            <person name="Terashima K."/>
            <person name="Grigoriev I.V."/>
            <person name="Hibbett D."/>
        </authorList>
    </citation>
    <scope>NUCLEOTIDE SEQUENCE</scope>
    <source>
        <strain evidence="1">Sp2 HRB7682 ss15</strain>
    </source>
</reference>
<evidence type="ECO:0000313" key="1">
    <source>
        <dbReference type="EMBL" id="KAJ4469700.1"/>
    </source>
</evidence>
<protein>
    <submittedName>
        <fullName evidence="1">Uncharacterized protein</fullName>
    </submittedName>
</protein>
<organism evidence="1 2">
    <name type="scientific">Lentinula lateritia</name>
    <dbReference type="NCBI Taxonomy" id="40482"/>
    <lineage>
        <taxon>Eukaryota</taxon>
        <taxon>Fungi</taxon>
        <taxon>Dikarya</taxon>
        <taxon>Basidiomycota</taxon>
        <taxon>Agaricomycotina</taxon>
        <taxon>Agaricomycetes</taxon>
        <taxon>Agaricomycetidae</taxon>
        <taxon>Agaricales</taxon>
        <taxon>Marasmiineae</taxon>
        <taxon>Omphalotaceae</taxon>
        <taxon>Lentinula</taxon>
    </lineage>
</organism>
<proteinExistence type="predicted"/>
<gene>
    <name evidence="1" type="ORF">C8J55DRAFT_564337</name>
</gene>